<accession>A0A7R9GFW6</accession>
<dbReference type="SUPFAM" id="SSF55973">
    <property type="entry name" value="S-adenosylmethionine synthetase"/>
    <property type="match status" value="3"/>
</dbReference>
<dbReference type="InterPro" id="IPR002133">
    <property type="entry name" value="S-AdoMet_synthetase"/>
</dbReference>
<evidence type="ECO:0000259" key="13">
    <source>
        <dbReference type="Pfam" id="PF00438"/>
    </source>
</evidence>
<comment type="cofactor">
    <cofactor evidence="2">
        <name>K(+)</name>
        <dbReference type="ChEBI" id="CHEBI:29103"/>
    </cofactor>
</comment>
<dbReference type="CDD" id="cd18079">
    <property type="entry name" value="S-AdoMet_synt"/>
    <property type="match status" value="1"/>
</dbReference>
<evidence type="ECO:0000256" key="4">
    <source>
        <dbReference type="ARBA" id="ARBA00009685"/>
    </source>
</evidence>
<dbReference type="OrthoDB" id="5852090at2759"/>
<sequence length="305" mass="33448">MFCPVDETFLYTSESVGEGHPDKICDQISDAILDAHLVQDPSAKVACETLAKGGLILLAGEINSNANVNYQEVVKRTLRNIGYDEERKGLNADTCSVLTVLNGQSSEIANGVYVNKDSMDLAAGDQGLMFGYATDETPELLPITLLLAHQLNMKLAELRKTNLFSWAWPDSKTQVTCEYLNSSGSMVPKRVHTVVVSGAYAARWVAKSLIAAGLCRRCLIQVSYAIAIPEPVSITVFHFGTSKTGLTQADLQRIVRHNFDLRPGAIIRDLGLTRPIYFKTAKYGHFGNPSFPWETPKPLQMPDGL</sequence>
<evidence type="ECO:0000256" key="2">
    <source>
        <dbReference type="ARBA" id="ARBA00001958"/>
    </source>
</evidence>
<dbReference type="EMBL" id="CAJPEX010001531">
    <property type="protein sequence ID" value="CAG0919330.1"/>
    <property type="molecule type" value="Genomic_DNA"/>
</dbReference>
<dbReference type="Proteomes" id="UP000678499">
    <property type="component" value="Unassembled WGS sequence"/>
</dbReference>
<name>A0A7R9GFW6_9CRUS</name>
<dbReference type="GO" id="GO:0046872">
    <property type="term" value="F:metal ion binding"/>
    <property type="evidence" value="ECO:0007669"/>
    <property type="project" value="UniProtKB-KW"/>
</dbReference>
<keyword evidence="11" id="KW-0460">Magnesium</keyword>
<reference evidence="15" key="1">
    <citation type="submission" date="2020-11" db="EMBL/GenBank/DDBJ databases">
        <authorList>
            <person name="Tran Van P."/>
        </authorList>
    </citation>
    <scope>NUCLEOTIDE SEQUENCE</scope>
</reference>
<dbReference type="Pfam" id="PF00438">
    <property type="entry name" value="S-AdoMet_synt_N"/>
    <property type="match status" value="1"/>
</dbReference>
<protein>
    <recommendedName>
        <fullName evidence="5">methionine adenosyltransferase</fullName>
        <ecNumber evidence="5">2.5.1.6</ecNumber>
    </recommendedName>
</protein>
<evidence type="ECO:0000256" key="8">
    <source>
        <dbReference type="ARBA" id="ARBA00022723"/>
    </source>
</evidence>
<dbReference type="Gene3D" id="3.30.300.10">
    <property type="match status" value="3"/>
</dbReference>
<keyword evidence="12" id="KW-0630">Potassium</keyword>
<dbReference type="EC" id="2.5.1.6" evidence="5"/>
<dbReference type="InterPro" id="IPR022636">
    <property type="entry name" value="S-AdoMet_synthetase_sfam"/>
</dbReference>
<evidence type="ECO:0000256" key="10">
    <source>
        <dbReference type="ARBA" id="ARBA00022840"/>
    </source>
</evidence>
<comment type="cofactor">
    <cofactor evidence="1">
        <name>Mg(2+)</name>
        <dbReference type="ChEBI" id="CHEBI:18420"/>
    </cofactor>
</comment>
<dbReference type="PANTHER" id="PTHR11964">
    <property type="entry name" value="S-ADENOSYLMETHIONINE SYNTHETASE"/>
    <property type="match status" value="1"/>
</dbReference>
<evidence type="ECO:0000256" key="9">
    <source>
        <dbReference type="ARBA" id="ARBA00022741"/>
    </source>
</evidence>
<keyword evidence="9" id="KW-0547">Nucleotide-binding</keyword>
<dbReference type="GO" id="GO:0006730">
    <property type="term" value="P:one-carbon metabolic process"/>
    <property type="evidence" value="ECO:0007669"/>
    <property type="project" value="UniProtKB-KW"/>
</dbReference>
<dbReference type="GO" id="GO:0004478">
    <property type="term" value="F:methionine adenosyltransferase activity"/>
    <property type="evidence" value="ECO:0007669"/>
    <property type="project" value="UniProtKB-EC"/>
</dbReference>
<evidence type="ECO:0000313" key="15">
    <source>
        <dbReference type="EMBL" id="CAD7279178.1"/>
    </source>
</evidence>
<keyword evidence="10" id="KW-0067">ATP-binding</keyword>
<evidence type="ECO:0000256" key="3">
    <source>
        <dbReference type="ARBA" id="ARBA00005224"/>
    </source>
</evidence>
<organism evidence="15">
    <name type="scientific">Notodromas monacha</name>
    <dbReference type="NCBI Taxonomy" id="399045"/>
    <lineage>
        <taxon>Eukaryota</taxon>
        <taxon>Metazoa</taxon>
        <taxon>Ecdysozoa</taxon>
        <taxon>Arthropoda</taxon>
        <taxon>Crustacea</taxon>
        <taxon>Oligostraca</taxon>
        <taxon>Ostracoda</taxon>
        <taxon>Podocopa</taxon>
        <taxon>Podocopida</taxon>
        <taxon>Cypridocopina</taxon>
        <taxon>Cypridoidea</taxon>
        <taxon>Cyprididae</taxon>
        <taxon>Notodromas</taxon>
    </lineage>
</organism>
<keyword evidence="7" id="KW-0808">Transferase</keyword>
<dbReference type="GO" id="GO:0005524">
    <property type="term" value="F:ATP binding"/>
    <property type="evidence" value="ECO:0007669"/>
    <property type="project" value="UniProtKB-KW"/>
</dbReference>
<dbReference type="AlphaFoldDB" id="A0A7R9GFW6"/>
<proteinExistence type="inferred from homology"/>
<comment type="pathway">
    <text evidence="3">Amino-acid biosynthesis; S-adenosyl-L-methionine biosynthesis; S-adenosyl-L-methionine from L-methionine: step 1/1.</text>
</comment>
<feature type="domain" description="S-adenosylmethionine synthetase C-terminal" evidence="14">
    <location>
        <begin position="182"/>
        <end position="294"/>
    </location>
</feature>
<dbReference type="GO" id="GO:0006556">
    <property type="term" value="P:S-adenosylmethionine biosynthetic process"/>
    <property type="evidence" value="ECO:0007669"/>
    <property type="project" value="InterPro"/>
</dbReference>
<comment type="similarity">
    <text evidence="4">Belongs to the AdoMet synthase family.</text>
</comment>
<dbReference type="EMBL" id="OA883568">
    <property type="protein sequence ID" value="CAD7279178.1"/>
    <property type="molecule type" value="Genomic_DNA"/>
</dbReference>
<gene>
    <name evidence="15" type="ORF">NMOB1V02_LOCUS6859</name>
</gene>
<dbReference type="Pfam" id="PF02773">
    <property type="entry name" value="S-AdoMet_synt_C"/>
    <property type="match status" value="1"/>
</dbReference>
<evidence type="ECO:0000313" key="16">
    <source>
        <dbReference type="Proteomes" id="UP000678499"/>
    </source>
</evidence>
<evidence type="ECO:0000259" key="14">
    <source>
        <dbReference type="Pfam" id="PF02773"/>
    </source>
</evidence>
<evidence type="ECO:0000256" key="7">
    <source>
        <dbReference type="ARBA" id="ARBA00022679"/>
    </source>
</evidence>
<evidence type="ECO:0000256" key="6">
    <source>
        <dbReference type="ARBA" id="ARBA00022563"/>
    </source>
</evidence>
<keyword evidence="8" id="KW-0479">Metal-binding</keyword>
<dbReference type="FunFam" id="3.30.300.10:FF:000004">
    <property type="entry name" value="S-adenosylmethionine synthase"/>
    <property type="match status" value="1"/>
</dbReference>
<keyword evidence="16" id="KW-1185">Reference proteome</keyword>
<evidence type="ECO:0000256" key="12">
    <source>
        <dbReference type="ARBA" id="ARBA00022958"/>
    </source>
</evidence>
<dbReference type="InterPro" id="IPR022630">
    <property type="entry name" value="S-AdoMet_synt_C"/>
</dbReference>
<feature type="domain" description="S-adenosylmethionine synthetase N-terminal" evidence="13">
    <location>
        <begin position="9"/>
        <end position="105"/>
    </location>
</feature>
<evidence type="ECO:0000256" key="1">
    <source>
        <dbReference type="ARBA" id="ARBA00001946"/>
    </source>
</evidence>
<evidence type="ECO:0000256" key="11">
    <source>
        <dbReference type="ARBA" id="ARBA00022842"/>
    </source>
</evidence>
<keyword evidence="6" id="KW-0554">One-carbon metabolism</keyword>
<dbReference type="InterPro" id="IPR022628">
    <property type="entry name" value="S-AdoMet_synt_N"/>
</dbReference>
<evidence type="ECO:0000256" key="5">
    <source>
        <dbReference type="ARBA" id="ARBA00012828"/>
    </source>
</evidence>